<comment type="caution">
    <text evidence="1">The sequence shown here is derived from an EMBL/GenBank/DDBJ whole genome shotgun (WGS) entry which is preliminary data.</text>
</comment>
<name>A0AAV2SPI7_MEGNR</name>
<sequence>QTAQNPIARPVRHARVWIRTGEFCTYSARTPVRTNLTFTITSRNLSSCNFVPKTYENLTDNVAVIYGSPWSLSKCTKCTLIRQLKELHLNHYSTIHPTSSHRQHFSYTTLSNPLSTTTW</sequence>
<dbReference type="AlphaFoldDB" id="A0AAV2SPI7"/>
<protein>
    <submittedName>
        <fullName evidence="1">Uncharacterized protein</fullName>
    </submittedName>
</protein>
<gene>
    <name evidence="1" type="ORF">MNOR_LOCUS39951</name>
</gene>
<feature type="non-terminal residue" evidence="1">
    <location>
        <position position="1"/>
    </location>
</feature>
<evidence type="ECO:0000313" key="1">
    <source>
        <dbReference type="EMBL" id="CAL4233719.1"/>
    </source>
</evidence>
<dbReference type="EMBL" id="CAXKWB010112143">
    <property type="protein sequence ID" value="CAL4233719.1"/>
    <property type="molecule type" value="Genomic_DNA"/>
</dbReference>
<evidence type="ECO:0000313" key="2">
    <source>
        <dbReference type="Proteomes" id="UP001497623"/>
    </source>
</evidence>
<accession>A0AAV2SPI7</accession>
<keyword evidence="2" id="KW-1185">Reference proteome</keyword>
<reference evidence="1 2" key="1">
    <citation type="submission" date="2024-05" db="EMBL/GenBank/DDBJ databases">
        <authorList>
            <person name="Wallberg A."/>
        </authorList>
    </citation>
    <scope>NUCLEOTIDE SEQUENCE [LARGE SCALE GENOMIC DNA]</scope>
</reference>
<proteinExistence type="predicted"/>
<organism evidence="1 2">
    <name type="scientific">Meganyctiphanes norvegica</name>
    <name type="common">Northern krill</name>
    <name type="synonym">Thysanopoda norvegica</name>
    <dbReference type="NCBI Taxonomy" id="48144"/>
    <lineage>
        <taxon>Eukaryota</taxon>
        <taxon>Metazoa</taxon>
        <taxon>Ecdysozoa</taxon>
        <taxon>Arthropoda</taxon>
        <taxon>Crustacea</taxon>
        <taxon>Multicrustacea</taxon>
        <taxon>Malacostraca</taxon>
        <taxon>Eumalacostraca</taxon>
        <taxon>Eucarida</taxon>
        <taxon>Euphausiacea</taxon>
        <taxon>Euphausiidae</taxon>
        <taxon>Meganyctiphanes</taxon>
    </lineage>
</organism>
<dbReference type="Proteomes" id="UP001497623">
    <property type="component" value="Unassembled WGS sequence"/>
</dbReference>